<gene>
    <name evidence="3" type="ORF">HAX54_044636</name>
</gene>
<dbReference type="InterPro" id="IPR053168">
    <property type="entry name" value="Glutamic_endopeptidase"/>
</dbReference>
<evidence type="ECO:0000313" key="4">
    <source>
        <dbReference type="Proteomes" id="UP000823775"/>
    </source>
</evidence>
<protein>
    <recommendedName>
        <fullName evidence="2">Neprosin PEP catalytic domain-containing protein</fullName>
    </recommendedName>
</protein>
<sequence length="325" mass="36829">MKPTLSWTKQNSDASKTSRSSMIWAKGKGCPSGTVPIRRITKDDLIRHRDMPPPENVNINDQFVGSNNNSEHIGNYISSPGYKRAIVGTLKDPNTKFGGGRMSASLYNPHVEGKQHSACRLKIQKGSDILQVGWRVDPTLYGDNKTRLFIHMQAGDVHCFNTLCPGFVYVNTEIPLDMSYENYLSQRGVKIWEDTMYINRDLVNGNWWLLMQQNYEQIGFWPQWLFTDLAGFATTVEWGGVVYSPEGVPKPPMGSSFFPIENSSEDAYCKRIAVSNETGYTVEIHTVMTYVDDRFMHKVLFKRLSDQPKPYTYVLYGGPAEAAQL</sequence>
<proteinExistence type="predicted"/>
<dbReference type="PANTHER" id="PTHR31589:SF240">
    <property type="entry name" value="NEPROSIN DOMAIN-CONTAINING PROTEIN"/>
    <property type="match status" value="1"/>
</dbReference>
<feature type="compositionally biased region" description="Polar residues" evidence="1">
    <location>
        <begin position="1"/>
        <end position="21"/>
    </location>
</feature>
<dbReference type="PANTHER" id="PTHR31589">
    <property type="entry name" value="PROTEIN, PUTATIVE (DUF239)-RELATED-RELATED"/>
    <property type="match status" value="1"/>
</dbReference>
<name>A0ABS8SPY0_DATST</name>
<dbReference type="PROSITE" id="PS52045">
    <property type="entry name" value="NEPROSIN_PEP_CD"/>
    <property type="match status" value="1"/>
</dbReference>
<comment type="caution">
    <text evidence="3">The sequence shown here is derived from an EMBL/GenBank/DDBJ whole genome shotgun (WGS) entry which is preliminary data.</text>
</comment>
<reference evidence="3 4" key="1">
    <citation type="journal article" date="2021" name="BMC Genomics">
        <title>Datura genome reveals duplications of psychoactive alkaloid biosynthetic genes and high mutation rate following tissue culture.</title>
        <authorList>
            <person name="Rajewski A."/>
            <person name="Carter-House D."/>
            <person name="Stajich J."/>
            <person name="Litt A."/>
        </authorList>
    </citation>
    <scope>NUCLEOTIDE SEQUENCE [LARGE SCALE GENOMIC DNA]</scope>
    <source>
        <strain evidence="3">AR-01</strain>
    </source>
</reference>
<dbReference type="Pfam" id="PF03080">
    <property type="entry name" value="Neprosin"/>
    <property type="match status" value="1"/>
</dbReference>
<dbReference type="InterPro" id="IPR004314">
    <property type="entry name" value="Neprosin"/>
</dbReference>
<dbReference type="EMBL" id="JACEIK010000683">
    <property type="protein sequence ID" value="MCD7460873.1"/>
    <property type="molecule type" value="Genomic_DNA"/>
</dbReference>
<accession>A0ABS8SPY0</accession>
<evidence type="ECO:0000313" key="3">
    <source>
        <dbReference type="EMBL" id="MCD7460873.1"/>
    </source>
</evidence>
<keyword evidence="4" id="KW-1185">Reference proteome</keyword>
<feature type="region of interest" description="Disordered" evidence="1">
    <location>
        <begin position="1"/>
        <end position="30"/>
    </location>
</feature>
<feature type="domain" description="Neprosin PEP catalytic" evidence="2">
    <location>
        <begin position="77"/>
        <end position="323"/>
    </location>
</feature>
<dbReference type="Proteomes" id="UP000823775">
    <property type="component" value="Unassembled WGS sequence"/>
</dbReference>
<evidence type="ECO:0000256" key="1">
    <source>
        <dbReference type="SAM" id="MobiDB-lite"/>
    </source>
</evidence>
<evidence type="ECO:0000259" key="2">
    <source>
        <dbReference type="PROSITE" id="PS52045"/>
    </source>
</evidence>
<organism evidence="3 4">
    <name type="scientific">Datura stramonium</name>
    <name type="common">Jimsonweed</name>
    <name type="synonym">Common thornapple</name>
    <dbReference type="NCBI Taxonomy" id="4076"/>
    <lineage>
        <taxon>Eukaryota</taxon>
        <taxon>Viridiplantae</taxon>
        <taxon>Streptophyta</taxon>
        <taxon>Embryophyta</taxon>
        <taxon>Tracheophyta</taxon>
        <taxon>Spermatophyta</taxon>
        <taxon>Magnoliopsida</taxon>
        <taxon>eudicotyledons</taxon>
        <taxon>Gunneridae</taxon>
        <taxon>Pentapetalae</taxon>
        <taxon>asterids</taxon>
        <taxon>lamiids</taxon>
        <taxon>Solanales</taxon>
        <taxon>Solanaceae</taxon>
        <taxon>Solanoideae</taxon>
        <taxon>Datureae</taxon>
        <taxon>Datura</taxon>
    </lineage>
</organism>